<organism evidence="1 2">
    <name type="scientific">Micromonospora azadirachtae</name>
    <dbReference type="NCBI Taxonomy" id="1970735"/>
    <lineage>
        <taxon>Bacteria</taxon>
        <taxon>Bacillati</taxon>
        <taxon>Actinomycetota</taxon>
        <taxon>Actinomycetes</taxon>
        <taxon>Micromonosporales</taxon>
        <taxon>Micromonosporaceae</taxon>
        <taxon>Micromonospora</taxon>
    </lineage>
</organism>
<evidence type="ECO:0000313" key="2">
    <source>
        <dbReference type="Proteomes" id="UP001597053"/>
    </source>
</evidence>
<evidence type="ECO:0008006" key="3">
    <source>
        <dbReference type="Google" id="ProtNLM"/>
    </source>
</evidence>
<sequence>MIGRASAAAPLPEGDALRQLMGLLEVVEHELDGLSESLERRLRDEVEASAPGGSVVVRGSAGLITEVRFEPRWAERAGTQEIAHWVLQLTREVHQRMWSDGGQDLPGGLNELRSLMADPARLLARLGLAAEPGDGQGS</sequence>
<protein>
    <recommendedName>
        <fullName evidence="3">YbaB/EbfC DNA-binding family protein</fullName>
    </recommendedName>
</protein>
<dbReference type="EMBL" id="JBHTHM010000060">
    <property type="protein sequence ID" value="MFD0782912.1"/>
    <property type="molecule type" value="Genomic_DNA"/>
</dbReference>
<evidence type="ECO:0000313" key="1">
    <source>
        <dbReference type="EMBL" id="MFD0782912.1"/>
    </source>
</evidence>
<gene>
    <name evidence="1" type="ORF">ACFQZ8_03075</name>
</gene>
<proteinExistence type="predicted"/>
<name>A0ABW2ZWA2_9ACTN</name>
<reference evidence="2" key="1">
    <citation type="journal article" date="2019" name="Int. J. Syst. Evol. Microbiol.">
        <title>The Global Catalogue of Microorganisms (GCM) 10K type strain sequencing project: providing services to taxonomists for standard genome sequencing and annotation.</title>
        <authorList>
            <consortium name="The Broad Institute Genomics Platform"/>
            <consortium name="The Broad Institute Genome Sequencing Center for Infectious Disease"/>
            <person name="Wu L."/>
            <person name="Ma J."/>
        </authorList>
    </citation>
    <scope>NUCLEOTIDE SEQUENCE [LARGE SCALE GENOMIC DNA]</scope>
    <source>
        <strain evidence="2">JCM 32148</strain>
    </source>
</reference>
<accession>A0ABW2ZWA2</accession>
<dbReference type="Proteomes" id="UP001597053">
    <property type="component" value="Unassembled WGS sequence"/>
</dbReference>
<keyword evidence="2" id="KW-1185">Reference proteome</keyword>
<comment type="caution">
    <text evidence="1">The sequence shown here is derived from an EMBL/GenBank/DDBJ whole genome shotgun (WGS) entry which is preliminary data.</text>
</comment>